<dbReference type="AlphaFoldDB" id="A0A1G2LQH5"/>
<gene>
    <name evidence="1" type="ORF">A3G49_01445</name>
</gene>
<name>A0A1G2LQH5_9BACT</name>
<proteinExistence type="predicted"/>
<accession>A0A1G2LQH5</accession>
<sequence length="219" mass="25333">MREKQEHFFAKMNGEEEAAGPLNEVSELTGLHERISLIIRTISGKLNLEVTTDVDLPTLLRYAKEGKDARTTWFRQVIRDPKTRKLIKERVHIPKQIVGINENVPKGRAAHEAGHVLITRHAEFVPDEVLQQLGFHAVLQAVEERPTDQVVRERFSGAGLWVDEARREGNQRYRAMSDEEKKRLAIFPNLCSSRIYAFTRPIMKNCRHTPPTYWPLMKM</sequence>
<reference evidence="1 2" key="1">
    <citation type="journal article" date="2016" name="Nat. Commun.">
        <title>Thousands of microbial genomes shed light on interconnected biogeochemical processes in an aquifer system.</title>
        <authorList>
            <person name="Anantharaman K."/>
            <person name="Brown C.T."/>
            <person name="Hug L.A."/>
            <person name="Sharon I."/>
            <person name="Castelle C.J."/>
            <person name="Probst A.J."/>
            <person name="Thomas B.C."/>
            <person name="Singh A."/>
            <person name="Wilkins M.J."/>
            <person name="Karaoz U."/>
            <person name="Brodie E.L."/>
            <person name="Williams K.H."/>
            <person name="Hubbard S.S."/>
            <person name="Banfield J.F."/>
        </authorList>
    </citation>
    <scope>NUCLEOTIDE SEQUENCE [LARGE SCALE GENOMIC DNA]</scope>
</reference>
<organism evidence="1 2">
    <name type="scientific">Candidatus Sungbacteria bacterium RIFCSPLOWO2_12_FULL_41_11</name>
    <dbReference type="NCBI Taxonomy" id="1802286"/>
    <lineage>
        <taxon>Bacteria</taxon>
        <taxon>Candidatus Sungiibacteriota</taxon>
    </lineage>
</organism>
<evidence type="ECO:0000313" key="2">
    <source>
        <dbReference type="Proteomes" id="UP000177171"/>
    </source>
</evidence>
<comment type="caution">
    <text evidence="1">The sequence shown here is derived from an EMBL/GenBank/DDBJ whole genome shotgun (WGS) entry which is preliminary data.</text>
</comment>
<dbReference type="EMBL" id="MHQY01000015">
    <property type="protein sequence ID" value="OHA13888.1"/>
    <property type="molecule type" value="Genomic_DNA"/>
</dbReference>
<protein>
    <submittedName>
        <fullName evidence="1">Uncharacterized protein</fullName>
    </submittedName>
</protein>
<dbReference type="Proteomes" id="UP000177171">
    <property type="component" value="Unassembled WGS sequence"/>
</dbReference>
<evidence type="ECO:0000313" key="1">
    <source>
        <dbReference type="EMBL" id="OHA13888.1"/>
    </source>
</evidence>